<dbReference type="GO" id="GO:0010133">
    <property type="term" value="P:L-proline catabolic process to L-glutamate"/>
    <property type="evidence" value="ECO:0007669"/>
    <property type="project" value="TreeGrafter"/>
</dbReference>
<evidence type="ECO:0000313" key="9">
    <source>
        <dbReference type="Proteomes" id="UP001201980"/>
    </source>
</evidence>
<name>A0AAD5WQW3_9PEZI</name>
<comment type="similarity">
    <text evidence="1 5">Belongs to the proline oxidase family.</text>
</comment>
<dbReference type="Gene3D" id="3.20.20.220">
    <property type="match status" value="1"/>
</dbReference>
<dbReference type="GO" id="GO:0004657">
    <property type="term" value="F:proline dehydrogenase activity"/>
    <property type="evidence" value="ECO:0007669"/>
    <property type="project" value="UniProtKB-EC"/>
</dbReference>
<keyword evidence="4 5" id="KW-0642">Proline metabolism</keyword>
<evidence type="ECO:0000256" key="6">
    <source>
        <dbReference type="SAM" id="MobiDB-lite"/>
    </source>
</evidence>
<evidence type="ECO:0000259" key="7">
    <source>
        <dbReference type="Pfam" id="PF01619"/>
    </source>
</evidence>
<evidence type="ECO:0000256" key="2">
    <source>
        <dbReference type="ARBA" id="ARBA00012695"/>
    </source>
</evidence>
<feature type="compositionally biased region" description="Polar residues" evidence="6">
    <location>
        <begin position="94"/>
        <end position="112"/>
    </location>
</feature>
<keyword evidence="5" id="KW-0274">FAD</keyword>
<feature type="domain" description="Proline dehydrogenase" evidence="7">
    <location>
        <begin position="214"/>
        <end position="530"/>
    </location>
</feature>
<dbReference type="GO" id="GO:0005739">
    <property type="term" value="C:mitochondrion"/>
    <property type="evidence" value="ECO:0007669"/>
    <property type="project" value="TreeGrafter"/>
</dbReference>
<accession>A0AAD5WQW3</accession>
<reference evidence="8" key="1">
    <citation type="submission" date="2022-07" db="EMBL/GenBank/DDBJ databases">
        <title>Draft genome sequence of Zalerion maritima ATCC 34329, a (micro)plastics degrading marine fungus.</title>
        <authorList>
            <person name="Paco A."/>
            <person name="Goncalves M.F.M."/>
            <person name="Rocha-Santos T.A.P."/>
            <person name="Alves A."/>
        </authorList>
    </citation>
    <scope>NUCLEOTIDE SEQUENCE</scope>
    <source>
        <strain evidence="8">ATCC 34329</strain>
    </source>
</reference>
<proteinExistence type="inferred from homology"/>
<sequence length="551" mass="60068">MPPTTSLTHLPRRALAKRGLATNGLGRSEVALLVVAPQQHRGHDAVDSAFIQAGSRLHSTAAPTSNSLITTGNASATATITAQQAAQQQQQQQPHNRSLHSSTPHSRPTIANPSVLPLSDSFAAASAPAGAHSSMASPRIPLSALPTGHIVRSLMTTTISSSPTLLPPSLMFMSVLANATSPLLNPDRNPLVKWGLKTTFYRQFCAGENSVEVAHTAKQLRSLGFSGIILNYAREIVLPKEAKSNALERVSPEEHARCIAEEVIPWATGQMETVRLAQEGDFVAVKFSGAGRLALAALARREQPPAELAAALDAICSFAASRRIRLMFDAEQFSLQRGIDDWVLQMMRRYNTNLETPIIYNTYQCYLKSTPETISEHLALAQKEGFTLGAKLVRGAYMGMDSRELMWDTKTETDICFDSIARTLLKREWDSDITGSGEFPNVGICLATHNAQSVRLAQKISESGTKTDVSIAQLQGMADEVSCELLTTGEDATAQKAKAFKYLTWGTTGECMKYLLRRAQENKDAVQRTRDTRDAMRTELVRRVKGMFGFA</sequence>
<dbReference type="EMBL" id="JAKWBI020000276">
    <property type="protein sequence ID" value="KAJ2897428.1"/>
    <property type="molecule type" value="Genomic_DNA"/>
</dbReference>
<evidence type="ECO:0000256" key="3">
    <source>
        <dbReference type="ARBA" id="ARBA00023002"/>
    </source>
</evidence>
<dbReference type="PANTHER" id="PTHR13914:SF30">
    <property type="entry name" value="PROLINE DEHYDROGENASE"/>
    <property type="match status" value="1"/>
</dbReference>
<dbReference type="Proteomes" id="UP001201980">
    <property type="component" value="Unassembled WGS sequence"/>
</dbReference>
<comment type="cofactor">
    <cofactor evidence="5">
        <name>FAD</name>
        <dbReference type="ChEBI" id="CHEBI:57692"/>
    </cofactor>
</comment>
<dbReference type="GO" id="GO:0071949">
    <property type="term" value="F:FAD binding"/>
    <property type="evidence" value="ECO:0007669"/>
    <property type="project" value="TreeGrafter"/>
</dbReference>
<dbReference type="AlphaFoldDB" id="A0AAD5WQW3"/>
<dbReference type="InterPro" id="IPR015659">
    <property type="entry name" value="Proline_oxidase"/>
</dbReference>
<dbReference type="EC" id="1.5.5.2" evidence="2 5"/>
<keyword evidence="3 5" id="KW-0560">Oxidoreductase</keyword>
<evidence type="ECO:0000256" key="1">
    <source>
        <dbReference type="ARBA" id="ARBA00005869"/>
    </source>
</evidence>
<dbReference type="InterPro" id="IPR002872">
    <property type="entry name" value="Proline_DH_dom"/>
</dbReference>
<protein>
    <recommendedName>
        <fullName evidence="2 5">Proline dehydrogenase</fullName>
        <ecNumber evidence="2 5">1.5.5.2</ecNumber>
    </recommendedName>
</protein>
<keyword evidence="5" id="KW-0285">Flavoprotein</keyword>
<dbReference type="SUPFAM" id="SSF51730">
    <property type="entry name" value="FAD-linked oxidoreductase"/>
    <property type="match status" value="1"/>
</dbReference>
<comment type="catalytic activity">
    <reaction evidence="5">
        <text>L-proline + a quinone = (S)-1-pyrroline-5-carboxylate + a quinol + H(+)</text>
        <dbReference type="Rhea" id="RHEA:23784"/>
        <dbReference type="ChEBI" id="CHEBI:15378"/>
        <dbReference type="ChEBI" id="CHEBI:17388"/>
        <dbReference type="ChEBI" id="CHEBI:24646"/>
        <dbReference type="ChEBI" id="CHEBI:60039"/>
        <dbReference type="ChEBI" id="CHEBI:132124"/>
        <dbReference type="EC" id="1.5.5.2"/>
    </reaction>
</comment>
<keyword evidence="9" id="KW-1185">Reference proteome</keyword>
<comment type="function">
    <text evidence="5">Converts proline to delta-1-pyrroline-5-carboxylate.</text>
</comment>
<comment type="caution">
    <text evidence="8">The sequence shown here is derived from an EMBL/GenBank/DDBJ whole genome shotgun (WGS) entry which is preliminary data.</text>
</comment>
<feature type="region of interest" description="Disordered" evidence="6">
    <location>
        <begin position="83"/>
        <end position="114"/>
    </location>
</feature>
<evidence type="ECO:0000256" key="5">
    <source>
        <dbReference type="RuleBase" id="RU364054"/>
    </source>
</evidence>
<dbReference type="Pfam" id="PF01619">
    <property type="entry name" value="Pro_dh"/>
    <property type="match status" value="1"/>
</dbReference>
<gene>
    <name evidence="8" type="ORF">MKZ38_004690</name>
</gene>
<evidence type="ECO:0000256" key="4">
    <source>
        <dbReference type="ARBA" id="ARBA00023062"/>
    </source>
</evidence>
<dbReference type="PANTHER" id="PTHR13914">
    <property type="entry name" value="PROLINE OXIDASE"/>
    <property type="match status" value="1"/>
</dbReference>
<feature type="compositionally biased region" description="Low complexity" evidence="6">
    <location>
        <begin position="83"/>
        <end position="93"/>
    </location>
</feature>
<organism evidence="8 9">
    <name type="scientific">Zalerion maritima</name>
    <dbReference type="NCBI Taxonomy" id="339359"/>
    <lineage>
        <taxon>Eukaryota</taxon>
        <taxon>Fungi</taxon>
        <taxon>Dikarya</taxon>
        <taxon>Ascomycota</taxon>
        <taxon>Pezizomycotina</taxon>
        <taxon>Sordariomycetes</taxon>
        <taxon>Lulworthiomycetidae</taxon>
        <taxon>Lulworthiales</taxon>
        <taxon>Lulworthiaceae</taxon>
        <taxon>Zalerion</taxon>
    </lineage>
</organism>
<evidence type="ECO:0000313" key="8">
    <source>
        <dbReference type="EMBL" id="KAJ2897428.1"/>
    </source>
</evidence>
<dbReference type="InterPro" id="IPR029041">
    <property type="entry name" value="FAD-linked_oxidoreductase-like"/>
</dbReference>